<feature type="compositionally biased region" description="Basic and acidic residues" evidence="1">
    <location>
        <begin position="16"/>
        <end position="45"/>
    </location>
</feature>
<gene>
    <name evidence="2" type="ORF">Tco_0626830</name>
</gene>
<dbReference type="EMBL" id="BQNB010008728">
    <property type="protein sequence ID" value="GJS53468.1"/>
    <property type="molecule type" value="Genomic_DNA"/>
</dbReference>
<comment type="caution">
    <text evidence="2">The sequence shown here is derived from an EMBL/GenBank/DDBJ whole genome shotgun (WGS) entry which is preliminary data.</text>
</comment>
<dbReference type="Proteomes" id="UP001151760">
    <property type="component" value="Unassembled WGS sequence"/>
</dbReference>
<proteinExistence type="predicted"/>
<sequence length="193" mass="21415">MAEIMDGSYRDNAYLPDREGLRGEGGLRVEGGLHREGGHRGEGRRSRLHPLGYFSEGRTPKDVGLRVADSHIGNHRKDDFTPLETFRGFPSAFGVTVKAITGHTGSCESCHTAKKVEMELAGSYGGWHISCCCEGYNEAYWLLRRMPYKQQAATKAAIKVEGFYEGCHKGSNRASWLLQRLLQRVQTAVKAAI</sequence>
<evidence type="ECO:0000256" key="1">
    <source>
        <dbReference type="SAM" id="MobiDB-lite"/>
    </source>
</evidence>
<evidence type="ECO:0000313" key="2">
    <source>
        <dbReference type="EMBL" id="GJS53468.1"/>
    </source>
</evidence>
<keyword evidence="3" id="KW-1185">Reference proteome</keyword>
<reference evidence="2" key="2">
    <citation type="submission" date="2022-01" db="EMBL/GenBank/DDBJ databases">
        <authorList>
            <person name="Yamashiro T."/>
            <person name="Shiraishi A."/>
            <person name="Satake H."/>
            <person name="Nakayama K."/>
        </authorList>
    </citation>
    <scope>NUCLEOTIDE SEQUENCE</scope>
</reference>
<feature type="region of interest" description="Disordered" evidence="1">
    <location>
        <begin position="13"/>
        <end position="46"/>
    </location>
</feature>
<organism evidence="2 3">
    <name type="scientific">Tanacetum coccineum</name>
    <dbReference type="NCBI Taxonomy" id="301880"/>
    <lineage>
        <taxon>Eukaryota</taxon>
        <taxon>Viridiplantae</taxon>
        <taxon>Streptophyta</taxon>
        <taxon>Embryophyta</taxon>
        <taxon>Tracheophyta</taxon>
        <taxon>Spermatophyta</taxon>
        <taxon>Magnoliopsida</taxon>
        <taxon>eudicotyledons</taxon>
        <taxon>Gunneridae</taxon>
        <taxon>Pentapetalae</taxon>
        <taxon>asterids</taxon>
        <taxon>campanulids</taxon>
        <taxon>Asterales</taxon>
        <taxon>Asteraceae</taxon>
        <taxon>Asteroideae</taxon>
        <taxon>Anthemideae</taxon>
        <taxon>Anthemidinae</taxon>
        <taxon>Tanacetum</taxon>
    </lineage>
</organism>
<protein>
    <submittedName>
        <fullName evidence="2">Uncharacterized protein</fullName>
    </submittedName>
</protein>
<evidence type="ECO:0000313" key="3">
    <source>
        <dbReference type="Proteomes" id="UP001151760"/>
    </source>
</evidence>
<name>A0ABQ4WKZ3_9ASTR</name>
<accession>A0ABQ4WKZ3</accession>
<reference evidence="2" key="1">
    <citation type="journal article" date="2022" name="Int. J. Mol. Sci.">
        <title>Draft Genome of Tanacetum Coccineum: Genomic Comparison of Closely Related Tanacetum-Family Plants.</title>
        <authorList>
            <person name="Yamashiro T."/>
            <person name="Shiraishi A."/>
            <person name="Nakayama K."/>
            <person name="Satake H."/>
        </authorList>
    </citation>
    <scope>NUCLEOTIDE SEQUENCE</scope>
</reference>